<name>A0A7X2MWZ4_9CLOT</name>
<dbReference type="RefSeq" id="WP_154530504.1">
    <property type="nucleotide sequence ID" value="NZ_JAQXTV010000230.1"/>
</dbReference>
<evidence type="ECO:0000313" key="1">
    <source>
        <dbReference type="EMBL" id="MSR90623.1"/>
    </source>
</evidence>
<dbReference type="Proteomes" id="UP000460287">
    <property type="component" value="Unassembled WGS sequence"/>
</dbReference>
<proteinExistence type="predicted"/>
<gene>
    <name evidence="1" type="ORF">FYJ33_04135</name>
</gene>
<protein>
    <submittedName>
        <fullName evidence="1">Uncharacterized protein</fullName>
    </submittedName>
</protein>
<sequence length="207" mass="24508">MIKSDFNDGLAEELLTSLDKINKYNLTDTNLKLEKLFKKYLNFDSDFLSTLSITQLETIFVHPKIKDYSKFTILGVLFVKQWTLCEQNDNTFYKLLKGFYILSHIYLNDKDTKIPYYINDLMSSCEELSHYDLDNNALYTLVKIYAKHEDYTKVDDISFELLKKGKKYKDDILEIYNSMMSHNEDFLSTKEMTKDEIQSAIEEIKRL</sequence>
<accession>A0A7X2MWZ4</accession>
<keyword evidence="2" id="KW-1185">Reference proteome</keyword>
<organism evidence="1 2">
    <name type="scientific">Inconstantimicrobium porci</name>
    <dbReference type="NCBI Taxonomy" id="2652291"/>
    <lineage>
        <taxon>Bacteria</taxon>
        <taxon>Bacillati</taxon>
        <taxon>Bacillota</taxon>
        <taxon>Clostridia</taxon>
        <taxon>Eubacteriales</taxon>
        <taxon>Clostridiaceae</taxon>
        <taxon>Inconstantimicrobium</taxon>
    </lineage>
</organism>
<reference evidence="1 2" key="1">
    <citation type="submission" date="2019-08" db="EMBL/GenBank/DDBJ databases">
        <title>In-depth cultivation of the pig gut microbiome towards novel bacterial diversity and tailored functional studies.</title>
        <authorList>
            <person name="Wylensek D."/>
            <person name="Hitch T.C.A."/>
            <person name="Clavel T."/>
        </authorList>
    </citation>
    <scope>NUCLEOTIDE SEQUENCE [LARGE SCALE GENOMIC DNA]</scope>
    <source>
        <strain evidence="1 2">WCA-383-APC-5B</strain>
    </source>
</reference>
<dbReference type="EMBL" id="VULX01000003">
    <property type="protein sequence ID" value="MSR90623.1"/>
    <property type="molecule type" value="Genomic_DNA"/>
</dbReference>
<evidence type="ECO:0000313" key="2">
    <source>
        <dbReference type="Proteomes" id="UP000460287"/>
    </source>
</evidence>
<dbReference type="AlphaFoldDB" id="A0A7X2MWZ4"/>
<comment type="caution">
    <text evidence="1">The sequence shown here is derived from an EMBL/GenBank/DDBJ whole genome shotgun (WGS) entry which is preliminary data.</text>
</comment>